<evidence type="ECO:0000259" key="10">
    <source>
        <dbReference type="PROSITE" id="PS51559"/>
    </source>
</evidence>
<gene>
    <name evidence="11" type="ORF">EV420DRAFT_1045024</name>
</gene>
<dbReference type="InterPro" id="IPR002110">
    <property type="entry name" value="Ankyrin_rpt"/>
</dbReference>
<reference evidence="11" key="1">
    <citation type="submission" date="2023-06" db="EMBL/GenBank/DDBJ databases">
        <authorList>
            <consortium name="Lawrence Berkeley National Laboratory"/>
            <person name="Ahrendt S."/>
            <person name="Sahu N."/>
            <person name="Indic B."/>
            <person name="Wong-Bajracharya J."/>
            <person name="Merenyi Z."/>
            <person name="Ke H.-M."/>
            <person name="Monk M."/>
            <person name="Kocsube S."/>
            <person name="Drula E."/>
            <person name="Lipzen A."/>
            <person name="Balint B."/>
            <person name="Henrissat B."/>
            <person name="Andreopoulos B."/>
            <person name="Martin F.M."/>
            <person name="Harder C.B."/>
            <person name="Rigling D."/>
            <person name="Ford K.L."/>
            <person name="Foster G.D."/>
            <person name="Pangilinan J."/>
            <person name="Papanicolaou A."/>
            <person name="Barry K."/>
            <person name="LaButti K."/>
            <person name="Viragh M."/>
            <person name="Koriabine M."/>
            <person name="Yan M."/>
            <person name="Riley R."/>
            <person name="Champramary S."/>
            <person name="Plett K.L."/>
            <person name="Tsai I.J."/>
            <person name="Slot J."/>
            <person name="Sipos G."/>
            <person name="Plett J."/>
            <person name="Nagy L.G."/>
            <person name="Grigoriev I.V."/>
        </authorList>
    </citation>
    <scope>NUCLEOTIDE SEQUENCE</scope>
    <source>
        <strain evidence="11">CCBAS 213</strain>
    </source>
</reference>
<feature type="domain" description="RMT2" evidence="10">
    <location>
        <begin position="142"/>
        <end position="379"/>
    </location>
</feature>
<evidence type="ECO:0000256" key="7">
    <source>
        <dbReference type="ARBA" id="ARBA00023242"/>
    </source>
</evidence>
<organism evidence="11 12">
    <name type="scientific">Armillaria tabescens</name>
    <name type="common">Ringless honey mushroom</name>
    <name type="synonym">Agaricus tabescens</name>
    <dbReference type="NCBI Taxonomy" id="1929756"/>
    <lineage>
        <taxon>Eukaryota</taxon>
        <taxon>Fungi</taxon>
        <taxon>Dikarya</taxon>
        <taxon>Basidiomycota</taxon>
        <taxon>Agaricomycotina</taxon>
        <taxon>Agaricomycetes</taxon>
        <taxon>Agaricomycetidae</taxon>
        <taxon>Agaricales</taxon>
        <taxon>Marasmiineae</taxon>
        <taxon>Physalacriaceae</taxon>
        <taxon>Desarmillaria</taxon>
    </lineage>
</organism>
<proteinExistence type="inferred from homology"/>
<evidence type="ECO:0000256" key="9">
    <source>
        <dbReference type="PROSITE-ProRule" id="PRU00023"/>
    </source>
</evidence>
<dbReference type="EMBL" id="JAUEPS010000006">
    <property type="protein sequence ID" value="KAK0464464.1"/>
    <property type="molecule type" value="Genomic_DNA"/>
</dbReference>
<dbReference type="SUPFAM" id="SSF48403">
    <property type="entry name" value="Ankyrin repeat"/>
    <property type="match status" value="1"/>
</dbReference>
<comment type="subunit">
    <text evidence="2 8">Monomer.</text>
</comment>
<dbReference type="PROSITE" id="PS51559">
    <property type="entry name" value="SAM_RMT2"/>
    <property type="match status" value="1"/>
</dbReference>
<keyword evidence="9" id="KW-0040">ANK repeat</keyword>
<keyword evidence="5 8" id="KW-0808">Transferase</keyword>
<evidence type="ECO:0000313" key="12">
    <source>
        <dbReference type="Proteomes" id="UP001175211"/>
    </source>
</evidence>
<accession>A0AA39NFB0</accession>
<dbReference type="PANTHER" id="PTHR32379:SF1">
    <property type="entry name" value="GUANIDINOACETATE N-METHYLTRANSFERASE"/>
    <property type="match status" value="1"/>
</dbReference>
<protein>
    <recommendedName>
        <fullName evidence="8">Arginine N-methyltransferase 2</fullName>
        <ecNumber evidence="8">2.1.1.-</ecNumber>
    </recommendedName>
</protein>
<evidence type="ECO:0000256" key="2">
    <source>
        <dbReference type="ARBA" id="ARBA00011245"/>
    </source>
</evidence>
<keyword evidence="6" id="KW-0949">S-adenosyl-L-methionine</keyword>
<dbReference type="EC" id="2.1.1.-" evidence="8"/>
<dbReference type="GO" id="GO:0005634">
    <property type="term" value="C:nucleus"/>
    <property type="evidence" value="ECO:0007669"/>
    <property type="project" value="UniProtKB-SubCell"/>
</dbReference>
<dbReference type="InterPro" id="IPR029063">
    <property type="entry name" value="SAM-dependent_MTases_sf"/>
</dbReference>
<dbReference type="SUPFAM" id="SSF53335">
    <property type="entry name" value="S-adenosyl-L-methionine-dependent methyltransferases"/>
    <property type="match status" value="1"/>
</dbReference>
<dbReference type="PANTHER" id="PTHR32379">
    <property type="entry name" value="GUANIDINOACETATE N-METHYLTRANSFERASE"/>
    <property type="match status" value="1"/>
</dbReference>
<dbReference type="GO" id="GO:0019702">
    <property type="term" value="F:protein arginine N5-methyltransferase activity"/>
    <property type="evidence" value="ECO:0007669"/>
    <property type="project" value="TreeGrafter"/>
</dbReference>
<comment type="similarity">
    <text evidence="8">Belongs to the class I-like SAM-binding methyltransferase superfamily. RMT2 methyltransferase family.</text>
</comment>
<evidence type="ECO:0000313" key="11">
    <source>
        <dbReference type="EMBL" id="KAK0464464.1"/>
    </source>
</evidence>
<evidence type="ECO:0000256" key="4">
    <source>
        <dbReference type="ARBA" id="ARBA00022603"/>
    </source>
</evidence>
<dbReference type="AlphaFoldDB" id="A0AA39NFB0"/>
<dbReference type="PROSITE" id="PS50297">
    <property type="entry name" value="ANK_REP_REGION"/>
    <property type="match status" value="1"/>
</dbReference>
<sequence length="379" mass="41557">MSIAGGDDDAASDGAVEALTILGEHLINTILEGGSQETIKEIIDQGAPLWYQNDSEGLSPLHAAAYMQDQSLVKAFLEGGAVWNAVDHLNNTAGDIALSFNNQELYTTIRDAGIRAEMLLALLGSGATPEPSSNLVLKNADNSAAASTDTFLASNLSFKADETGQEICVVKLDDDEEVGVMMGWERPIMEETVRCLCSDGGRQGLKVLNVGFGLGIIDSLFQSLSIPPSDHVIIEPHPDVLRHMKELGWLDRPGVRVLQGKWQDWINSDELVAYGGFDVIYTDTFSEDYSDLRRFFEYLPDLMSGPNARFGFFNGLGATNPLFYDVYTHVAELHLADVGVDVEWKDVDVGDGKDRWGKTRQYFSLPRYRLPVGRMGVLS</sequence>
<dbReference type="InterPro" id="IPR036770">
    <property type="entry name" value="Ankyrin_rpt-contain_sf"/>
</dbReference>
<dbReference type="Gene3D" id="1.25.40.20">
    <property type="entry name" value="Ankyrin repeat-containing domain"/>
    <property type="match status" value="1"/>
</dbReference>
<keyword evidence="12" id="KW-1185">Reference proteome</keyword>
<keyword evidence="4 8" id="KW-0489">Methyltransferase</keyword>
<dbReference type="InterPro" id="IPR051038">
    <property type="entry name" value="RMT2/GAMT_Mtase"/>
</dbReference>
<evidence type="ECO:0000256" key="6">
    <source>
        <dbReference type="ARBA" id="ARBA00022691"/>
    </source>
</evidence>
<dbReference type="InterPro" id="IPR017408">
    <property type="entry name" value="Arginine_N-MeTrfase_2"/>
</dbReference>
<evidence type="ECO:0000256" key="8">
    <source>
        <dbReference type="PIRNR" id="PIRNR038148"/>
    </source>
</evidence>
<dbReference type="PROSITE" id="PS50088">
    <property type="entry name" value="ANK_REPEAT"/>
    <property type="match status" value="1"/>
</dbReference>
<evidence type="ECO:0000256" key="3">
    <source>
        <dbReference type="ARBA" id="ARBA00022490"/>
    </source>
</evidence>
<dbReference type="Gene3D" id="3.40.50.150">
    <property type="entry name" value="Vaccinia Virus protein VP39"/>
    <property type="match status" value="1"/>
</dbReference>
<evidence type="ECO:0000256" key="1">
    <source>
        <dbReference type="ARBA" id="ARBA00002207"/>
    </source>
</evidence>
<dbReference type="InterPro" id="IPR026480">
    <property type="entry name" value="RMT2_dom"/>
</dbReference>
<dbReference type="GO" id="GO:0032259">
    <property type="term" value="P:methylation"/>
    <property type="evidence" value="ECO:0007669"/>
    <property type="project" value="UniProtKB-KW"/>
</dbReference>
<dbReference type="GO" id="GO:0005737">
    <property type="term" value="C:cytoplasm"/>
    <property type="evidence" value="ECO:0007669"/>
    <property type="project" value="UniProtKB-SubCell"/>
</dbReference>
<feature type="repeat" description="ANK" evidence="9">
    <location>
        <begin position="56"/>
        <end position="88"/>
    </location>
</feature>
<comment type="subcellular location">
    <subcellularLocation>
        <location evidence="8">Cytoplasm</location>
    </subcellularLocation>
    <subcellularLocation>
        <location evidence="8">Nucleus</location>
    </subcellularLocation>
</comment>
<keyword evidence="7 8" id="KW-0539">Nucleus</keyword>
<dbReference type="PIRSF" id="PIRSF038148">
    <property type="entry name" value="Arginine_N-mtfrase-2"/>
    <property type="match status" value="1"/>
</dbReference>
<dbReference type="GeneID" id="85349057"/>
<keyword evidence="3 8" id="KW-0963">Cytoplasm</keyword>
<comment type="function">
    <text evidence="1 8">S-adenosyl-L-methionine-dependent protein-arginine N-methyltransferase that methylates the delta-nitrogen atom of arginine residues to form N5-methylarginine (type IV) in target proteins. Monomethylates ribosomal protein L12.</text>
</comment>
<dbReference type="Pfam" id="PF00023">
    <property type="entry name" value="Ank"/>
    <property type="match status" value="1"/>
</dbReference>
<evidence type="ECO:0000256" key="5">
    <source>
        <dbReference type="ARBA" id="ARBA00022679"/>
    </source>
</evidence>
<dbReference type="Proteomes" id="UP001175211">
    <property type="component" value="Unassembled WGS sequence"/>
</dbReference>
<dbReference type="RefSeq" id="XP_060335585.1">
    <property type="nucleotide sequence ID" value="XM_060465509.1"/>
</dbReference>
<name>A0AA39NFB0_ARMTA</name>
<comment type="caution">
    <text evidence="11">The sequence shown here is derived from an EMBL/GenBank/DDBJ whole genome shotgun (WGS) entry which is preliminary data.</text>
</comment>